<keyword evidence="3" id="KW-0560">Oxidoreductase</keyword>
<dbReference type="EMBL" id="SJPZ01000002">
    <property type="protein sequence ID" value="TWU62167.1"/>
    <property type="molecule type" value="Genomic_DNA"/>
</dbReference>
<dbReference type="GO" id="GO:0051539">
    <property type="term" value="F:4 iron, 4 sulfur cluster binding"/>
    <property type="evidence" value="ECO:0007669"/>
    <property type="project" value="UniProtKB-KW"/>
</dbReference>
<dbReference type="SUPFAM" id="SSF51905">
    <property type="entry name" value="FAD/NAD(P)-binding domain"/>
    <property type="match status" value="1"/>
</dbReference>
<organism evidence="7 8">
    <name type="scientific">Crateriforma conspicua</name>
    <dbReference type="NCBI Taxonomy" id="2527996"/>
    <lineage>
        <taxon>Bacteria</taxon>
        <taxon>Pseudomonadati</taxon>
        <taxon>Planctomycetota</taxon>
        <taxon>Planctomycetia</taxon>
        <taxon>Planctomycetales</taxon>
        <taxon>Planctomycetaceae</taxon>
        <taxon>Crateriforma</taxon>
    </lineage>
</organism>
<keyword evidence="1" id="KW-0004">4Fe-4S</keyword>
<dbReference type="InterPro" id="IPR036188">
    <property type="entry name" value="FAD/NAD-bd_sf"/>
</dbReference>
<keyword evidence="6" id="KW-0732">Signal</keyword>
<dbReference type="PANTHER" id="PTHR43498:SF1">
    <property type="entry name" value="COB--COM HETERODISULFIDE REDUCTASE IRON-SULFUR SUBUNIT A"/>
    <property type="match status" value="1"/>
</dbReference>
<dbReference type="GO" id="GO:0016491">
    <property type="term" value="F:oxidoreductase activity"/>
    <property type="evidence" value="ECO:0007669"/>
    <property type="project" value="UniProtKB-KW"/>
</dbReference>
<dbReference type="Gene3D" id="3.30.9.100">
    <property type="match status" value="1"/>
</dbReference>
<feature type="signal peptide" evidence="6">
    <location>
        <begin position="1"/>
        <end position="29"/>
    </location>
</feature>
<dbReference type="Proteomes" id="UP000316476">
    <property type="component" value="Unassembled WGS sequence"/>
</dbReference>
<dbReference type="InterPro" id="IPR039650">
    <property type="entry name" value="HdrA-like"/>
</dbReference>
<dbReference type="Gene3D" id="3.50.50.60">
    <property type="entry name" value="FAD/NAD(P)-binding domain"/>
    <property type="match status" value="1"/>
</dbReference>
<evidence type="ECO:0000313" key="8">
    <source>
        <dbReference type="Proteomes" id="UP000316476"/>
    </source>
</evidence>
<dbReference type="PANTHER" id="PTHR43498">
    <property type="entry name" value="FERREDOXIN:COB-COM HETERODISULFIDE REDUCTASE SUBUNIT A"/>
    <property type="match status" value="1"/>
</dbReference>
<proteinExistence type="predicted"/>
<name>A0A5C6FJN3_9PLAN</name>
<sequence length="631" mass="70099" precursor="true">MNAQHLSLSHVFRLACFCSLVCMTPPAYQANAADKSYDVVVYGGTPAGIAAAVESGRDGATVLIVEPNRYVGGMLSNGLCHADFRTFEGLTGSYLELTKRIRKFYRDRYGPNSAQALGNFRGTHAEPSVNRQTFEGWLNESPNIQVMTQTSLHSATTDRSSRRLSFVQIRSSEGRDLRIHARHWIDASYEGDLMAASGCAFDVGQEATDTYGESLAPQQATESVQGYNFRLVVTNDAKNQIETPRPKGYDRNDFTPLLDLIQSDRIDKPFCMASGDPAAIFKAQEPPLPNAKYDVNDVSNGRVRLSLPQISDTWPAGNRAERDRLFDEHLRHQIGLLYFVQNDVAVPDFFRRQANQFKLCADEFTETNGIPDQLYVREGRRMVGRYIFTEKDVQCGSGLRAKFQSAAIAMGDYGPNCHGTDHDGPRIGGRHRGEFYKRCPPYQIPIGVLQPRELDNLLVPVACSASHVGFCALRLEPIWMSLGQAAGVATRIAVDRNVAATTIDAVTVRKQLHRSKAATIYISDVSEEDENFGIVQAWGSIGGFHHDDHSPQPADTCGTRGDNIIGQYYEAFPGHTARLDETLSRQTRQRWESLAKRRGIKVPVVTDSVTRGEWLRLTLNMGQTSPKTARQ</sequence>
<evidence type="ECO:0000256" key="1">
    <source>
        <dbReference type="ARBA" id="ARBA00022485"/>
    </source>
</evidence>
<comment type="caution">
    <text evidence="7">The sequence shown here is derived from an EMBL/GenBank/DDBJ whole genome shotgun (WGS) entry which is preliminary data.</text>
</comment>
<gene>
    <name evidence="7" type="ORF">V7x_38960</name>
</gene>
<keyword evidence="4" id="KW-0408">Iron</keyword>
<protein>
    <recommendedName>
        <fullName evidence="9">FAD dependent oxidoreductase</fullName>
    </recommendedName>
</protein>
<evidence type="ECO:0000256" key="2">
    <source>
        <dbReference type="ARBA" id="ARBA00022723"/>
    </source>
</evidence>
<dbReference type="Pfam" id="PF12831">
    <property type="entry name" value="FAD_oxidored"/>
    <property type="match status" value="1"/>
</dbReference>
<dbReference type="GO" id="GO:0046872">
    <property type="term" value="F:metal ion binding"/>
    <property type="evidence" value="ECO:0007669"/>
    <property type="project" value="UniProtKB-KW"/>
</dbReference>
<evidence type="ECO:0000256" key="4">
    <source>
        <dbReference type="ARBA" id="ARBA00023004"/>
    </source>
</evidence>
<evidence type="ECO:0000256" key="5">
    <source>
        <dbReference type="ARBA" id="ARBA00023014"/>
    </source>
</evidence>
<reference evidence="7 8" key="1">
    <citation type="submission" date="2019-02" db="EMBL/GenBank/DDBJ databases">
        <title>Deep-cultivation of Planctomycetes and their phenomic and genomic characterization uncovers novel biology.</title>
        <authorList>
            <person name="Wiegand S."/>
            <person name="Jogler M."/>
            <person name="Boedeker C."/>
            <person name="Pinto D."/>
            <person name="Vollmers J."/>
            <person name="Rivas-Marin E."/>
            <person name="Kohn T."/>
            <person name="Peeters S.H."/>
            <person name="Heuer A."/>
            <person name="Rast P."/>
            <person name="Oberbeckmann S."/>
            <person name="Bunk B."/>
            <person name="Jeske O."/>
            <person name="Meyerdierks A."/>
            <person name="Storesund J.E."/>
            <person name="Kallscheuer N."/>
            <person name="Luecker S."/>
            <person name="Lage O.M."/>
            <person name="Pohl T."/>
            <person name="Merkel B.J."/>
            <person name="Hornburger P."/>
            <person name="Mueller R.-W."/>
            <person name="Bruemmer F."/>
            <person name="Labrenz M."/>
            <person name="Spormann A.M."/>
            <person name="Op Den Camp H."/>
            <person name="Overmann J."/>
            <person name="Amann R."/>
            <person name="Jetten M.S.M."/>
            <person name="Mascher T."/>
            <person name="Medema M.H."/>
            <person name="Devos D.P."/>
            <person name="Kaster A.-K."/>
            <person name="Ovreas L."/>
            <person name="Rohde M."/>
            <person name="Galperin M.Y."/>
            <person name="Jogler C."/>
        </authorList>
    </citation>
    <scope>NUCLEOTIDE SEQUENCE [LARGE SCALE GENOMIC DNA]</scope>
    <source>
        <strain evidence="7 8">V7</strain>
    </source>
</reference>
<dbReference type="OrthoDB" id="287984at2"/>
<dbReference type="AlphaFoldDB" id="A0A5C6FJN3"/>
<evidence type="ECO:0008006" key="9">
    <source>
        <dbReference type="Google" id="ProtNLM"/>
    </source>
</evidence>
<evidence type="ECO:0000313" key="7">
    <source>
        <dbReference type="EMBL" id="TWU62167.1"/>
    </source>
</evidence>
<feature type="chain" id="PRO_5023011489" description="FAD dependent oxidoreductase" evidence="6">
    <location>
        <begin position="30"/>
        <end position="631"/>
    </location>
</feature>
<evidence type="ECO:0000256" key="6">
    <source>
        <dbReference type="SAM" id="SignalP"/>
    </source>
</evidence>
<accession>A0A5C6FJN3</accession>
<keyword evidence="2" id="KW-0479">Metal-binding</keyword>
<evidence type="ECO:0000256" key="3">
    <source>
        <dbReference type="ARBA" id="ARBA00023002"/>
    </source>
</evidence>
<keyword evidence="5" id="KW-0411">Iron-sulfur</keyword>